<sequence>MTSSLATSRAASGKAGDIATPASPSRRTNPCTMSREAGIIAEPPLKSTAVDRTDEPVASGLRAGVIQSLTVRSGAE</sequence>
<reference evidence="2" key="1">
    <citation type="submission" date="2024-05" db="EMBL/GenBank/DDBJ databases">
        <title>Whole genome shotgun sequence of Streptomyces daghestanicus NBRC 12762.</title>
        <authorList>
            <person name="Komaki H."/>
            <person name="Tamura T."/>
        </authorList>
    </citation>
    <scope>NUCLEOTIDE SEQUENCE</scope>
    <source>
        <strain evidence="2">NBRC 12762</strain>
    </source>
</reference>
<accession>A0ABQ3QDB5</accession>
<proteinExistence type="predicted"/>
<evidence type="ECO:0000256" key="1">
    <source>
        <dbReference type="SAM" id="MobiDB-lite"/>
    </source>
</evidence>
<evidence type="ECO:0000313" key="2">
    <source>
        <dbReference type="EMBL" id="GHI35267.1"/>
    </source>
</evidence>
<keyword evidence="3" id="KW-1185">Reference proteome</keyword>
<feature type="compositionally biased region" description="Polar residues" evidence="1">
    <location>
        <begin position="1"/>
        <end position="10"/>
    </location>
</feature>
<evidence type="ECO:0000313" key="3">
    <source>
        <dbReference type="Proteomes" id="UP001052655"/>
    </source>
</evidence>
<dbReference type="Proteomes" id="UP001052655">
    <property type="component" value="Unassembled WGS sequence"/>
</dbReference>
<gene>
    <name evidence="2" type="ORF">Sdagh_69970</name>
</gene>
<comment type="caution">
    <text evidence="2">The sequence shown here is derived from an EMBL/GenBank/DDBJ whole genome shotgun (WGS) entry which is preliminary data.</text>
</comment>
<feature type="compositionally biased region" description="Polar residues" evidence="1">
    <location>
        <begin position="22"/>
        <end position="32"/>
    </location>
</feature>
<dbReference type="EMBL" id="BNDX01000018">
    <property type="protein sequence ID" value="GHI35267.1"/>
    <property type="molecule type" value="Genomic_DNA"/>
</dbReference>
<organism evidence="2 3">
    <name type="scientific">Streptomyces daghestanicus</name>
    <dbReference type="NCBI Taxonomy" id="66885"/>
    <lineage>
        <taxon>Bacteria</taxon>
        <taxon>Bacillati</taxon>
        <taxon>Actinomycetota</taxon>
        <taxon>Actinomycetes</taxon>
        <taxon>Kitasatosporales</taxon>
        <taxon>Streptomycetaceae</taxon>
        <taxon>Streptomyces</taxon>
    </lineage>
</organism>
<name>A0ABQ3QDB5_9ACTN</name>
<protein>
    <submittedName>
        <fullName evidence="2">Uncharacterized protein</fullName>
    </submittedName>
</protein>
<feature type="region of interest" description="Disordered" evidence="1">
    <location>
        <begin position="1"/>
        <end position="36"/>
    </location>
</feature>